<dbReference type="AlphaFoldDB" id="A0AA36IMF4"/>
<evidence type="ECO:0000256" key="1">
    <source>
        <dbReference type="SAM" id="MobiDB-lite"/>
    </source>
</evidence>
<dbReference type="Proteomes" id="UP001178507">
    <property type="component" value="Unassembled WGS sequence"/>
</dbReference>
<gene>
    <name evidence="2" type="ORF">EVOR1521_LOCUS15023</name>
</gene>
<feature type="region of interest" description="Disordered" evidence="1">
    <location>
        <begin position="305"/>
        <end position="330"/>
    </location>
</feature>
<proteinExistence type="predicted"/>
<sequence>MAALLPLRARLCAPCCRHISAGKFGKPMHIGAKPQAPAIRSRPEVKVAGSGRIGSPLPTLGTSPHLRALQRLSDMVPGFRGLDMMSSYRDRQARLRARADQQHQSDIFNEAKRFMMEPEMWTFGSMLAYQRKLMDLLGAHSFRRRFATDDPSLAYLEKALRVLEAMTPVELASNHKRVFTPQAIELIGEKSNTSARFVKQVILEHDILRGDRRWYQILAQFDRPQPQSFEDRSFMAEYDRPFSETEIEMRQEMMDKQERIHKDKKVRLSWIWYRHRSCGGNRWSTRPPRWYPAQWKTRTARRSRLAGVGVPGGGGDRGKPWGRLAGWVNR</sequence>
<keyword evidence="3" id="KW-1185">Reference proteome</keyword>
<reference evidence="2" key="1">
    <citation type="submission" date="2023-08" db="EMBL/GenBank/DDBJ databases">
        <authorList>
            <person name="Chen Y."/>
            <person name="Shah S."/>
            <person name="Dougan E. K."/>
            <person name="Thang M."/>
            <person name="Chan C."/>
        </authorList>
    </citation>
    <scope>NUCLEOTIDE SEQUENCE</scope>
</reference>
<organism evidence="2 3">
    <name type="scientific">Effrenium voratum</name>
    <dbReference type="NCBI Taxonomy" id="2562239"/>
    <lineage>
        <taxon>Eukaryota</taxon>
        <taxon>Sar</taxon>
        <taxon>Alveolata</taxon>
        <taxon>Dinophyceae</taxon>
        <taxon>Suessiales</taxon>
        <taxon>Symbiodiniaceae</taxon>
        <taxon>Effrenium</taxon>
    </lineage>
</organism>
<evidence type="ECO:0000313" key="2">
    <source>
        <dbReference type="EMBL" id="CAJ1389397.1"/>
    </source>
</evidence>
<protein>
    <submittedName>
        <fullName evidence="2">Uncharacterized protein</fullName>
    </submittedName>
</protein>
<evidence type="ECO:0000313" key="3">
    <source>
        <dbReference type="Proteomes" id="UP001178507"/>
    </source>
</evidence>
<dbReference type="EMBL" id="CAUJNA010001868">
    <property type="protein sequence ID" value="CAJ1389397.1"/>
    <property type="molecule type" value="Genomic_DNA"/>
</dbReference>
<name>A0AA36IMF4_9DINO</name>
<comment type="caution">
    <text evidence="2">The sequence shown here is derived from an EMBL/GenBank/DDBJ whole genome shotgun (WGS) entry which is preliminary data.</text>
</comment>
<accession>A0AA36IMF4</accession>